<dbReference type="InterPro" id="IPR051091">
    <property type="entry name" value="O-Glucosyltr/Glycosyltrsf_90"/>
</dbReference>
<keyword evidence="4" id="KW-0812">Transmembrane</keyword>
<dbReference type="SMART" id="SM00672">
    <property type="entry name" value="CAP10"/>
    <property type="match status" value="1"/>
</dbReference>
<dbReference type="EMBL" id="CAICTM010000117">
    <property type="protein sequence ID" value="CAB9501787.1"/>
    <property type="molecule type" value="Genomic_DNA"/>
</dbReference>
<comment type="caution">
    <text evidence="6">The sequence shown here is derived from an EMBL/GenBank/DDBJ whole genome shotgun (WGS) entry which is preliminary data.</text>
</comment>
<dbReference type="InterPro" id="IPR006598">
    <property type="entry name" value="CAP10"/>
</dbReference>
<feature type="domain" description="Glycosyl transferase CAP10" evidence="5">
    <location>
        <begin position="200"/>
        <end position="493"/>
    </location>
</feature>
<keyword evidence="7" id="KW-1185">Reference proteome</keyword>
<dbReference type="GO" id="GO:0016740">
    <property type="term" value="F:transferase activity"/>
    <property type="evidence" value="ECO:0007669"/>
    <property type="project" value="UniProtKB-KW"/>
</dbReference>
<evidence type="ECO:0000256" key="2">
    <source>
        <dbReference type="ARBA" id="ARBA00022679"/>
    </source>
</evidence>
<dbReference type="Pfam" id="PF05686">
    <property type="entry name" value="Glyco_transf_90"/>
    <property type="match status" value="1"/>
</dbReference>
<organism evidence="6 7">
    <name type="scientific">Seminavis robusta</name>
    <dbReference type="NCBI Taxonomy" id="568900"/>
    <lineage>
        <taxon>Eukaryota</taxon>
        <taxon>Sar</taxon>
        <taxon>Stramenopiles</taxon>
        <taxon>Ochrophyta</taxon>
        <taxon>Bacillariophyta</taxon>
        <taxon>Bacillariophyceae</taxon>
        <taxon>Bacillariophycidae</taxon>
        <taxon>Naviculales</taxon>
        <taxon>Naviculaceae</taxon>
        <taxon>Seminavis</taxon>
    </lineage>
</organism>
<keyword evidence="4" id="KW-1133">Transmembrane helix</keyword>
<evidence type="ECO:0000259" key="5">
    <source>
        <dbReference type="SMART" id="SM00672"/>
    </source>
</evidence>
<feature type="region of interest" description="Disordered" evidence="3">
    <location>
        <begin position="243"/>
        <end position="276"/>
    </location>
</feature>
<feature type="transmembrane region" description="Helical" evidence="4">
    <location>
        <begin position="35"/>
        <end position="52"/>
    </location>
</feature>
<evidence type="ECO:0000313" key="7">
    <source>
        <dbReference type="Proteomes" id="UP001153069"/>
    </source>
</evidence>
<keyword evidence="2" id="KW-0808">Transferase</keyword>
<dbReference type="AlphaFoldDB" id="A0A9N8DFG1"/>
<dbReference type="PANTHER" id="PTHR12203">
    <property type="entry name" value="KDEL LYS-ASP-GLU-LEU CONTAINING - RELATED"/>
    <property type="match status" value="1"/>
</dbReference>
<evidence type="ECO:0000256" key="3">
    <source>
        <dbReference type="SAM" id="MobiDB-lite"/>
    </source>
</evidence>
<dbReference type="OrthoDB" id="48801at2759"/>
<feature type="compositionally biased region" description="Low complexity" evidence="3">
    <location>
        <begin position="252"/>
        <end position="261"/>
    </location>
</feature>
<accession>A0A9N8DFG1</accession>
<keyword evidence="4" id="KW-0472">Membrane</keyword>
<reference evidence="6" key="1">
    <citation type="submission" date="2020-06" db="EMBL/GenBank/DDBJ databases">
        <authorList>
            <consortium name="Plant Systems Biology data submission"/>
        </authorList>
    </citation>
    <scope>NUCLEOTIDE SEQUENCE</scope>
    <source>
        <strain evidence="6">D6</strain>
    </source>
</reference>
<evidence type="ECO:0000313" key="6">
    <source>
        <dbReference type="EMBL" id="CAB9501787.1"/>
    </source>
</evidence>
<name>A0A9N8DFG1_9STRA</name>
<dbReference type="PANTHER" id="PTHR12203:SF35">
    <property type="entry name" value="PROTEIN O-GLUCOSYLTRANSFERASE 1"/>
    <property type="match status" value="1"/>
</dbReference>
<gene>
    <name evidence="6" type="ORF">SEMRO_118_G057790.1</name>
</gene>
<sequence length="494" mass="58981">MLRRRRLTCLTRRDKKTPVAKERNKMHQGNGIGKTIIKTVLGLVGVSFFVGFRSTRSFANTSSANNNHFRTEEEWLAFVQDYQRRFHRPPPPGMKEWHRFATQHQCETQNYYETLEADMQYFRPPNNSLKWDRVLPEATQLSEHYMAFSLENHNLTVVGYQAKKSYDPHERRHRRAIERLLRFLLEPVIRHDGPPLNSTFVFNLHDTAQPIPQHYLTRNTSTGQFPQMYPIFSVCKMDYYTDGQPPPSPFGTTTNVNTNTTSPPARQEQEQQQPTTIQNRDLMVPWHFSLRRQSRWFWFWPWFKKGRPFHRRRNAITWRGSTTGVWETGPRFQLVREYANQTNTSSQTGVEVDFAFFRVVQKPDHVPEWKDQHQYRFAPHMRYWQMQQFKYIMDVDGNGFTSRFPGLLRSGSVVFKSTRYREWFHGILQPYRDYIPVNYNLSDLPQKLAWAQGNTQAMEQMAVDSKQQVERFLRPVDMQCYMYRLLLEYQTLFE</sequence>
<proteinExistence type="inferred from homology"/>
<protein>
    <submittedName>
        <fullName evidence="6">KDEL motif-containing protein 2</fullName>
    </submittedName>
</protein>
<comment type="similarity">
    <text evidence="1">Belongs to the glycosyltransferase 90 family.</text>
</comment>
<evidence type="ECO:0000256" key="1">
    <source>
        <dbReference type="ARBA" id="ARBA00010118"/>
    </source>
</evidence>
<evidence type="ECO:0000256" key="4">
    <source>
        <dbReference type="SAM" id="Phobius"/>
    </source>
</evidence>
<dbReference type="Proteomes" id="UP001153069">
    <property type="component" value="Unassembled WGS sequence"/>
</dbReference>